<dbReference type="Pfam" id="PF12686">
    <property type="entry name" value="DUF3800"/>
    <property type="match status" value="1"/>
</dbReference>
<organism evidence="1 2">
    <name type="scientific">Novosphingobium anseongense</name>
    <dbReference type="NCBI Taxonomy" id="3133436"/>
    <lineage>
        <taxon>Bacteria</taxon>
        <taxon>Pseudomonadati</taxon>
        <taxon>Pseudomonadota</taxon>
        <taxon>Alphaproteobacteria</taxon>
        <taxon>Sphingomonadales</taxon>
        <taxon>Sphingomonadaceae</taxon>
        <taxon>Novosphingobium</taxon>
    </lineage>
</organism>
<dbReference type="InterPro" id="IPR024524">
    <property type="entry name" value="DUF3800"/>
</dbReference>
<proteinExistence type="predicted"/>
<dbReference type="RefSeq" id="WP_339587545.1">
    <property type="nucleotide sequence ID" value="NZ_JBBHJZ010000002.1"/>
</dbReference>
<evidence type="ECO:0000313" key="1">
    <source>
        <dbReference type="EMBL" id="MEJ5977613.1"/>
    </source>
</evidence>
<comment type="caution">
    <text evidence="1">The sequence shown here is derived from an EMBL/GenBank/DDBJ whole genome shotgun (WGS) entry which is preliminary data.</text>
</comment>
<reference evidence="1 2" key="1">
    <citation type="submission" date="2024-03" db="EMBL/GenBank/DDBJ databases">
        <authorList>
            <person name="Jo J.-H."/>
        </authorList>
    </citation>
    <scope>NUCLEOTIDE SEQUENCE [LARGE SCALE GENOMIC DNA]</scope>
    <source>
        <strain evidence="1 2">PS1R-30</strain>
    </source>
</reference>
<protein>
    <submittedName>
        <fullName evidence="1">DUF3800 domain-containing protein</fullName>
    </submittedName>
</protein>
<keyword evidence="2" id="KW-1185">Reference proteome</keyword>
<dbReference type="EMBL" id="JBBHJZ010000002">
    <property type="protein sequence ID" value="MEJ5977613.1"/>
    <property type="molecule type" value="Genomic_DNA"/>
</dbReference>
<name>A0ABU8RXE0_9SPHN</name>
<accession>A0ABU8RXE0</accession>
<sequence length="280" mass="31987">MVPKFLIYIDEAGDPGVKPKATDERLWTDWFVLSAVVVRASRDLEVVDWVADMREAVRSHGSKGLHYRTLSETNRERVTRMLGRKPVRIFALASLKDTMREHYNSTLGRANDREFYNWCLRLLLERVTEWCYRKCLADDDPVTPAKIVFSERGGHDYRELRAYLSKLEAQTLTKTLVLKKRGLAPGIIFGSHCEVRPHADVAGLQLADIAASAIFQAACSVGNKHCLKPAQNLKPVFPKCARTKRIADYSLLRLPFAHQGTIPVEDQAIFEHFGYRFEKR</sequence>
<dbReference type="Proteomes" id="UP001361239">
    <property type="component" value="Unassembled WGS sequence"/>
</dbReference>
<evidence type="ECO:0000313" key="2">
    <source>
        <dbReference type="Proteomes" id="UP001361239"/>
    </source>
</evidence>
<gene>
    <name evidence="1" type="ORF">WG901_13270</name>
</gene>